<protein>
    <submittedName>
        <fullName evidence="3">Uncharacterized protein</fullName>
    </submittedName>
</protein>
<feature type="coiled-coil region" evidence="1">
    <location>
        <begin position="19"/>
        <end position="46"/>
    </location>
</feature>
<reference evidence="3 4" key="1">
    <citation type="journal article" date="2019" name="New Phytol.">
        <title>Comparative genomics reveals unique wood-decay strategies and fruiting body development in the Schizophyllaceae.</title>
        <authorList>
            <person name="Almasi E."/>
            <person name="Sahu N."/>
            <person name="Krizsan K."/>
            <person name="Balint B."/>
            <person name="Kovacs G.M."/>
            <person name="Kiss B."/>
            <person name="Cseklye J."/>
            <person name="Drula E."/>
            <person name="Henrissat B."/>
            <person name="Nagy I."/>
            <person name="Chovatia M."/>
            <person name="Adam C."/>
            <person name="LaButti K."/>
            <person name="Lipzen A."/>
            <person name="Riley R."/>
            <person name="Grigoriev I.V."/>
            <person name="Nagy L.G."/>
        </authorList>
    </citation>
    <scope>NUCLEOTIDE SEQUENCE [LARGE SCALE GENOMIC DNA]</scope>
    <source>
        <strain evidence="3 4">NL-1724</strain>
    </source>
</reference>
<comment type="caution">
    <text evidence="3">The sequence shown here is derived from an EMBL/GenBank/DDBJ whole genome shotgun (WGS) entry which is preliminary data.</text>
</comment>
<keyword evidence="1" id="KW-0175">Coiled coil</keyword>
<proteinExistence type="predicted"/>
<dbReference type="EMBL" id="VDMD01000091">
    <property type="protein sequence ID" value="TRM55845.1"/>
    <property type="molecule type" value="Genomic_DNA"/>
</dbReference>
<keyword evidence="4" id="KW-1185">Reference proteome</keyword>
<evidence type="ECO:0000256" key="1">
    <source>
        <dbReference type="SAM" id="Coils"/>
    </source>
</evidence>
<feature type="region of interest" description="Disordered" evidence="2">
    <location>
        <begin position="233"/>
        <end position="253"/>
    </location>
</feature>
<accession>A0A550BTH3</accession>
<dbReference type="Proteomes" id="UP000320762">
    <property type="component" value="Unassembled WGS sequence"/>
</dbReference>
<evidence type="ECO:0000313" key="3">
    <source>
        <dbReference type="EMBL" id="TRM55845.1"/>
    </source>
</evidence>
<feature type="compositionally biased region" description="Low complexity" evidence="2">
    <location>
        <begin position="238"/>
        <end position="253"/>
    </location>
</feature>
<organism evidence="3 4">
    <name type="scientific">Schizophyllum amplum</name>
    <dbReference type="NCBI Taxonomy" id="97359"/>
    <lineage>
        <taxon>Eukaryota</taxon>
        <taxon>Fungi</taxon>
        <taxon>Dikarya</taxon>
        <taxon>Basidiomycota</taxon>
        <taxon>Agaricomycotina</taxon>
        <taxon>Agaricomycetes</taxon>
        <taxon>Agaricomycetidae</taxon>
        <taxon>Agaricales</taxon>
        <taxon>Schizophyllaceae</taxon>
        <taxon>Schizophyllum</taxon>
    </lineage>
</organism>
<sequence>MCPACAERDCDLARAYPMQASLVQELLQLEEQLRLTQEQYELEKSIQDYMTVNAIRSALRLISHGALRPLLRVPRIRVLSVLLVQPFHVPAFLLPGFGNTGWGLRDTVASYHHPPALMCLTCAAPDCALAQAFNHPNRKSFDIEAELLRRELKERRSKQKEWHVLRERMEKAISTVKEWQSARRKGITTTEWKTSSLAEMITGEDAAETLDSAKRHGITTTDWKASHLAAAADDKAMRSAQASTSAAPSVSAA</sequence>
<name>A0A550BTH3_9AGAR</name>
<gene>
    <name evidence="3" type="ORF">BD626DRAFT_576482</name>
</gene>
<evidence type="ECO:0000313" key="4">
    <source>
        <dbReference type="Proteomes" id="UP000320762"/>
    </source>
</evidence>
<dbReference type="AlphaFoldDB" id="A0A550BTH3"/>
<evidence type="ECO:0000256" key="2">
    <source>
        <dbReference type="SAM" id="MobiDB-lite"/>
    </source>
</evidence>